<dbReference type="EMBL" id="JAHWYN010000016">
    <property type="protein sequence ID" value="MBW4361951.1"/>
    <property type="molecule type" value="Genomic_DNA"/>
</dbReference>
<sequence length="244" mass="29640">MNRKEIKTILEKIRYNLRENYNLGYVDYATKHFSVKDNSDTLVNKVMVNHLDIETLDQFYIHYMLLDDPKNPFHTDTSPYFNYQPRNDSWLSLSIFYDSLHVIDFDFFHLSYNYKYEMSKIDNVTTVQFTTDKYFCGYFTFNNKNFNIIRIAFKNTKPYKYYSDSSPRNPVFKHPEFESEWNYNKVTVLLDFKEMDNGRLLLKKLDAMQELTNFECRRYNRNNDLIVQDRNSKFHTTLSMRLLE</sequence>
<evidence type="ECO:0000313" key="1">
    <source>
        <dbReference type="EMBL" id="MBW4361951.1"/>
    </source>
</evidence>
<comment type="caution">
    <text evidence="1">The sequence shown here is derived from an EMBL/GenBank/DDBJ whole genome shotgun (WGS) entry which is preliminary data.</text>
</comment>
<evidence type="ECO:0000313" key="2">
    <source>
        <dbReference type="Proteomes" id="UP000812031"/>
    </source>
</evidence>
<gene>
    <name evidence="1" type="ORF">KZH69_15790</name>
</gene>
<dbReference type="Proteomes" id="UP000812031">
    <property type="component" value="Unassembled WGS sequence"/>
</dbReference>
<keyword evidence="2" id="KW-1185">Reference proteome</keyword>
<protein>
    <submittedName>
        <fullName evidence="1">Uncharacterized protein</fullName>
    </submittedName>
</protein>
<dbReference type="RefSeq" id="WP_219318442.1">
    <property type="nucleotide sequence ID" value="NZ_JAHWYN010000016.1"/>
</dbReference>
<organism evidence="1 2">
    <name type="scientific">Flavobacterium taihuense</name>
    <dbReference type="NCBI Taxonomy" id="2857508"/>
    <lineage>
        <taxon>Bacteria</taxon>
        <taxon>Pseudomonadati</taxon>
        <taxon>Bacteroidota</taxon>
        <taxon>Flavobacteriia</taxon>
        <taxon>Flavobacteriales</taxon>
        <taxon>Flavobacteriaceae</taxon>
        <taxon>Flavobacterium</taxon>
    </lineage>
</organism>
<reference evidence="1 2" key="1">
    <citation type="submission" date="2021-07" db="EMBL/GenBank/DDBJ databases">
        <title>Flavobacterium sp. nov. isolated from sediment on the Taihu Lake.</title>
        <authorList>
            <person name="Qu J.-H."/>
        </authorList>
    </citation>
    <scope>NUCLEOTIDE SEQUENCE [LARGE SCALE GENOMIC DNA]</scope>
    <source>
        <strain evidence="1 2">NAS39</strain>
    </source>
</reference>
<name>A0ABS6Y075_9FLAO</name>
<accession>A0ABS6Y075</accession>
<proteinExistence type="predicted"/>